<evidence type="ECO:0000259" key="7">
    <source>
        <dbReference type="SMART" id="SM01086"/>
    </source>
</evidence>
<evidence type="ECO:0000256" key="3">
    <source>
        <dbReference type="ARBA" id="ARBA00022840"/>
    </source>
</evidence>
<dbReference type="SUPFAM" id="SSF81923">
    <property type="entry name" value="Double Clp-N motif"/>
    <property type="match status" value="1"/>
</dbReference>
<keyword evidence="4" id="KW-0143">Chaperone</keyword>
<dbReference type="Gene3D" id="1.10.8.60">
    <property type="match status" value="2"/>
</dbReference>
<evidence type="ECO:0000313" key="8">
    <source>
        <dbReference type="EMBL" id="NLE30947.1"/>
    </source>
</evidence>
<keyword evidence="8" id="KW-0645">Protease</keyword>
<dbReference type="InterPro" id="IPR003959">
    <property type="entry name" value="ATPase_AAA_core"/>
</dbReference>
<evidence type="ECO:0000313" key="9">
    <source>
        <dbReference type="Proteomes" id="UP000554004"/>
    </source>
</evidence>
<feature type="coiled-coil region" evidence="5">
    <location>
        <begin position="451"/>
        <end position="478"/>
    </location>
</feature>
<dbReference type="EMBL" id="JAAZAL010000055">
    <property type="protein sequence ID" value="NLE30947.1"/>
    <property type="molecule type" value="Genomic_DNA"/>
</dbReference>
<keyword evidence="1" id="KW-0677">Repeat</keyword>
<protein>
    <submittedName>
        <fullName evidence="8">ATP-dependent Clp protease ATP-binding subunit</fullName>
    </submittedName>
</protein>
<dbReference type="SMART" id="SM00382">
    <property type="entry name" value="AAA"/>
    <property type="match status" value="2"/>
</dbReference>
<dbReference type="PRINTS" id="PR00300">
    <property type="entry name" value="CLPPROTEASEA"/>
</dbReference>
<dbReference type="InterPro" id="IPR001270">
    <property type="entry name" value="ClpA/B"/>
</dbReference>
<keyword evidence="8" id="KW-0378">Hydrolase</keyword>
<name>A0A847ET01_9BACT</name>
<dbReference type="AlphaFoldDB" id="A0A847ET01"/>
<sequence length="821" mass="92261">MEKVIKKDIFKRISKNARISLRTSSLISEHLKSEFVQPEHLLVGILLNENALATKIVASMGLEIKEIVGKVLDNIGVDITADINTSRDLKFSPSSKEVLRRAYDWSLRLSHVYVGTEHLMLSILESKDLYIKDIVNMGLTQRRFHKYLFEHATYPLGVLAKPEMSNSVPSQGKILDVIGRDLVETAKTGKLDPLVGREEELGDIIKILSRRKKNNPIVVGDAGVGKTVLIEGLAQKIADDRVPPSLRDMRIVSLDVASIMAGSRMRGDVEEKVLEIVNEVIESNNTILFIDEIHNILTSGVPGGSSEIAAILKPALLKEGFRCIGATTTDEYSAYFENDNALARRFQPIFLKEPTLEESIQILRNLRPIFEAHHNININDEAIKLAVTLSDRYISDRYLPDKAIDLLDEASATKRLSVESGYESISSLTSKLRSIQNAKKEFILQGRMERAEKYQKSEDTLLKKIDKLEKLQEKSKKEKDSEVNVEDIRRVVSNWTGIPLNTLGSKEKTALLRLDSRINRLVIGQKEAVNSVVSAIKRARIGISDVSRPWASFLFLGPTGVGKTQLAKVLASELFGHEDRLVQIDMSEMMEMHSVSKLIGSPPGYVGFQEGGWLTEKVRRNPHCVILFDEIEKAHPDVLNILLQILEYGHLTDGRGRRVNFKNTIVILTSNIGAEEISKDKVLGFSSSKDAGKSKSEQAYSTMKTELMSELRRTLRPELLNRLDDIVIFRALNSRDAKKIVELLVIELNERLKTQDKTIILSKALLSYIVKEGFSEEYGARPLRRVLQDLVESTVANYILKNEEVSEIKLDIKDGRVNILK</sequence>
<dbReference type="InterPro" id="IPR041546">
    <property type="entry name" value="ClpA/ClpB_AAA_lid"/>
</dbReference>
<dbReference type="Gene3D" id="1.10.1780.10">
    <property type="entry name" value="Clp, N-terminal domain"/>
    <property type="match status" value="1"/>
</dbReference>
<keyword evidence="3 8" id="KW-0067">ATP-binding</keyword>
<dbReference type="InterPro" id="IPR036628">
    <property type="entry name" value="Clp_N_dom_sf"/>
</dbReference>
<dbReference type="CDD" id="cd19499">
    <property type="entry name" value="RecA-like_ClpB_Hsp104-like"/>
    <property type="match status" value="1"/>
</dbReference>
<dbReference type="GO" id="GO:0034605">
    <property type="term" value="P:cellular response to heat"/>
    <property type="evidence" value="ECO:0007669"/>
    <property type="project" value="TreeGrafter"/>
</dbReference>
<dbReference type="Pfam" id="PF02861">
    <property type="entry name" value="Clp_N"/>
    <property type="match status" value="1"/>
</dbReference>
<dbReference type="InterPro" id="IPR027417">
    <property type="entry name" value="P-loop_NTPase"/>
</dbReference>
<dbReference type="Pfam" id="PF07724">
    <property type="entry name" value="AAA_2"/>
    <property type="match status" value="1"/>
</dbReference>
<keyword evidence="2" id="KW-0547">Nucleotide-binding</keyword>
<proteinExistence type="predicted"/>
<dbReference type="Gene3D" id="3.40.50.300">
    <property type="entry name" value="P-loop containing nucleotide triphosphate hydrolases"/>
    <property type="match status" value="2"/>
</dbReference>
<reference evidence="8 9" key="1">
    <citation type="journal article" date="2020" name="Biotechnol. Biofuels">
        <title>New insights from the biogas microbiome by comprehensive genome-resolved metagenomics of nearly 1600 species originating from multiple anaerobic digesters.</title>
        <authorList>
            <person name="Campanaro S."/>
            <person name="Treu L."/>
            <person name="Rodriguez-R L.M."/>
            <person name="Kovalovszki A."/>
            <person name="Ziels R.M."/>
            <person name="Maus I."/>
            <person name="Zhu X."/>
            <person name="Kougias P.G."/>
            <person name="Basile A."/>
            <person name="Luo G."/>
            <person name="Schluter A."/>
            <person name="Konstantinidis K.T."/>
            <person name="Angelidaki I."/>
        </authorList>
    </citation>
    <scope>NUCLEOTIDE SEQUENCE [LARGE SCALE GENOMIC DNA]</scope>
    <source>
        <strain evidence="8">AS06rmzACSIP_421</strain>
    </source>
</reference>
<dbReference type="GO" id="GO:0005524">
    <property type="term" value="F:ATP binding"/>
    <property type="evidence" value="ECO:0007669"/>
    <property type="project" value="UniProtKB-KW"/>
</dbReference>
<dbReference type="InterPro" id="IPR003593">
    <property type="entry name" value="AAA+_ATPase"/>
</dbReference>
<dbReference type="GO" id="GO:0016887">
    <property type="term" value="F:ATP hydrolysis activity"/>
    <property type="evidence" value="ECO:0007669"/>
    <property type="project" value="InterPro"/>
</dbReference>
<dbReference type="FunFam" id="3.40.50.300:FF:000025">
    <property type="entry name" value="ATP-dependent Clp protease subunit"/>
    <property type="match status" value="1"/>
</dbReference>
<organism evidence="8 9">
    <name type="scientific">Candidatus Dojkabacteria bacterium</name>
    <dbReference type="NCBI Taxonomy" id="2099670"/>
    <lineage>
        <taxon>Bacteria</taxon>
        <taxon>Candidatus Dojkabacteria</taxon>
    </lineage>
</organism>
<dbReference type="Pfam" id="PF10431">
    <property type="entry name" value="ClpB_D2-small"/>
    <property type="match status" value="1"/>
</dbReference>
<dbReference type="SUPFAM" id="SSF52540">
    <property type="entry name" value="P-loop containing nucleoside triphosphate hydrolases"/>
    <property type="match status" value="2"/>
</dbReference>
<dbReference type="Gene3D" id="4.10.860.10">
    <property type="entry name" value="UVR domain"/>
    <property type="match status" value="1"/>
</dbReference>
<evidence type="ECO:0000259" key="6">
    <source>
        <dbReference type="SMART" id="SM00382"/>
    </source>
</evidence>
<feature type="domain" description="AAA+ ATPase" evidence="6">
    <location>
        <begin position="212"/>
        <end position="356"/>
    </location>
</feature>
<dbReference type="GO" id="GO:0005737">
    <property type="term" value="C:cytoplasm"/>
    <property type="evidence" value="ECO:0007669"/>
    <property type="project" value="TreeGrafter"/>
</dbReference>
<gene>
    <name evidence="8" type="ORF">GX618_01590</name>
</gene>
<feature type="domain" description="Clp ATPase C-terminal" evidence="7">
    <location>
        <begin position="732"/>
        <end position="819"/>
    </location>
</feature>
<feature type="domain" description="AAA+ ATPase" evidence="6">
    <location>
        <begin position="549"/>
        <end position="689"/>
    </location>
</feature>
<evidence type="ECO:0000256" key="4">
    <source>
        <dbReference type="ARBA" id="ARBA00023186"/>
    </source>
</evidence>
<comment type="caution">
    <text evidence="8">The sequence shown here is derived from an EMBL/GenBank/DDBJ whole genome shotgun (WGS) entry which is preliminary data.</text>
</comment>
<dbReference type="InterPro" id="IPR050130">
    <property type="entry name" value="ClpA_ClpB"/>
</dbReference>
<evidence type="ECO:0000256" key="5">
    <source>
        <dbReference type="SAM" id="Coils"/>
    </source>
</evidence>
<dbReference type="Pfam" id="PF17871">
    <property type="entry name" value="AAA_lid_9"/>
    <property type="match status" value="1"/>
</dbReference>
<keyword evidence="5" id="KW-0175">Coiled coil</keyword>
<dbReference type="SMART" id="SM01086">
    <property type="entry name" value="ClpB_D2-small"/>
    <property type="match status" value="1"/>
</dbReference>
<dbReference type="PANTHER" id="PTHR11638:SF18">
    <property type="entry name" value="HEAT SHOCK PROTEIN 104"/>
    <property type="match status" value="1"/>
</dbReference>
<dbReference type="Proteomes" id="UP000554004">
    <property type="component" value="Unassembled WGS sequence"/>
</dbReference>
<accession>A0A847ET01</accession>
<dbReference type="InterPro" id="IPR019489">
    <property type="entry name" value="Clp_ATPase_C"/>
</dbReference>
<dbReference type="CDD" id="cd00009">
    <property type="entry name" value="AAA"/>
    <property type="match status" value="1"/>
</dbReference>
<dbReference type="GO" id="GO:0006508">
    <property type="term" value="P:proteolysis"/>
    <property type="evidence" value="ECO:0007669"/>
    <property type="project" value="UniProtKB-KW"/>
</dbReference>
<dbReference type="InterPro" id="IPR004176">
    <property type="entry name" value="Clp_R_N"/>
</dbReference>
<dbReference type="Pfam" id="PF00004">
    <property type="entry name" value="AAA"/>
    <property type="match status" value="1"/>
</dbReference>
<evidence type="ECO:0000256" key="2">
    <source>
        <dbReference type="ARBA" id="ARBA00022741"/>
    </source>
</evidence>
<evidence type="ECO:0000256" key="1">
    <source>
        <dbReference type="ARBA" id="ARBA00022737"/>
    </source>
</evidence>
<dbReference type="GO" id="GO:0008233">
    <property type="term" value="F:peptidase activity"/>
    <property type="evidence" value="ECO:0007669"/>
    <property type="project" value="UniProtKB-KW"/>
</dbReference>
<dbReference type="PANTHER" id="PTHR11638">
    <property type="entry name" value="ATP-DEPENDENT CLP PROTEASE"/>
    <property type="match status" value="1"/>
</dbReference>